<dbReference type="Gene3D" id="3.40.50.2300">
    <property type="match status" value="2"/>
</dbReference>
<dbReference type="PANTHER" id="PTHR30483:SF6">
    <property type="entry name" value="PERIPLASMIC BINDING PROTEIN OF ABC TRANSPORTER FOR NATURAL AMINO ACIDS"/>
    <property type="match status" value="1"/>
</dbReference>
<evidence type="ECO:0000313" key="4">
    <source>
        <dbReference type="Proteomes" id="UP000766904"/>
    </source>
</evidence>
<dbReference type="EMBL" id="PHNJ01000001">
    <property type="protein sequence ID" value="TYL40366.1"/>
    <property type="molecule type" value="Genomic_DNA"/>
</dbReference>
<dbReference type="PROSITE" id="PS51318">
    <property type="entry name" value="TAT"/>
    <property type="match status" value="1"/>
</dbReference>
<proteinExistence type="predicted"/>
<reference evidence="3" key="1">
    <citation type="submission" date="2017-11" db="EMBL/GenBank/DDBJ databases">
        <authorList>
            <person name="Kajale S.C."/>
            <person name="Sharma A."/>
        </authorList>
    </citation>
    <scope>NUCLEOTIDE SEQUENCE</scope>
    <source>
        <strain evidence="3">LS1_42</strain>
    </source>
</reference>
<dbReference type="PANTHER" id="PTHR30483">
    <property type="entry name" value="LEUCINE-SPECIFIC-BINDING PROTEIN"/>
    <property type="match status" value="1"/>
</dbReference>
<evidence type="ECO:0000259" key="2">
    <source>
        <dbReference type="Pfam" id="PF13458"/>
    </source>
</evidence>
<evidence type="ECO:0000256" key="1">
    <source>
        <dbReference type="ARBA" id="ARBA00022729"/>
    </source>
</evidence>
<keyword evidence="4" id="KW-1185">Reference proteome</keyword>
<dbReference type="InterPro" id="IPR028081">
    <property type="entry name" value="Leu-bd"/>
</dbReference>
<dbReference type="OrthoDB" id="200499at2157"/>
<dbReference type="InterPro" id="IPR028082">
    <property type="entry name" value="Peripla_BP_I"/>
</dbReference>
<dbReference type="Proteomes" id="UP000766904">
    <property type="component" value="Unassembled WGS sequence"/>
</dbReference>
<dbReference type="Pfam" id="PF13458">
    <property type="entry name" value="Peripla_BP_6"/>
    <property type="match status" value="1"/>
</dbReference>
<dbReference type="SUPFAM" id="SSF53822">
    <property type="entry name" value="Periplasmic binding protein-like I"/>
    <property type="match status" value="1"/>
</dbReference>
<accession>A0A8J8Q6K5</accession>
<evidence type="ECO:0000313" key="3">
    <source>
        <dbReference type="EMBL" id="TYL40366.1"/>
    </source>
</evidence>
<dbReference type="PROSITE" id="PS51257">
    <property type="entry name" value="PROKAR_LIPOPROTEIN"/>
    <property type="match status" value="1"/>
</dbReference>
<organism evidence="3 4">
    <name type="scientific">Natronococcus pandeyae</name>
    <dbReference type="NCBI Taxonomy" id="2055836"/>
    <lineage>
        <taxon>Archaea</taxon>
        <taxon>Methanobacteriati</taxon>
        <taxon>Methanobacteriota</taxon>
        <taxon>Stenosarchaea group</taxon>
        <taxon>Halobacteria</taxon>
        <taxon>Halobacteriales</taxon>
        <taxon>Natrialbaceae</taxon>
        <taxon>Natronococcus</taxon>
    </lineage>
</organism>
<dbReference type="RefSeq" id="WP_148856156.1">
    <property type="nucleotide sequence ID" value="NZ_PHNJ01000001.1"/>
</dbReference>
<dbReference type="CDD" id="cd06345">
    <property type="entry name" value="PBP1_ABC_ligand_binding-like"/>
    <property type="match status" value="1"/>
</dbReference>
<feature type="domain" description="Leucine-binding protein" evidence="2">
    <location>
        <begin position="43"/>
        <end position="386"/>
    </location>
</feature>
<dbReference type="AlphaFoldDB" id="A0A8J8Q6K5"/>
<dbReference type="InterPro" id="IPR051010">
    <property type="entry name" value="BCAA_transport"/>
</dbReference>
<protein>
    <submittedName>
        <fullName evidence="3">ABC transporter substrate-binding protein</fullName>
    </submittedName>
</protein>
<sequence length="435" mass="47627">MTNAGKELVRRRTFLGAAGVGAVTTTLAGCLGGIAGEDDDIFRIGHLAPTRSQMGLGAERSIEIAVDEVNDDGGILDQEVELLSENTEGQVDEGTAVVESLVQEDNVDLLVGTFVSEVTQGVMDFVADRNVPFLITGSADPDTITEFHGQDYEQYKNVFRTGPINSDLQAEGMGQYAEFLSDEHGWEEFAILADDAAWTGPFMDRLPDEIEERGFDVVHTDTMGIETDDFTQYLDDVDSADADAVFRFIAHADSAAFVSTWQSNEYPFAVEGINVPGMSPAFWDATEGACLYETTSQSGAGGVAELTDQTMPFVEEYEDRHADEDPPSKPMYMGFNSYDAVHFYREAVESAGTADYENELDGIVDAMLSTEHTGAAGDMALYDEDSEYPNDLQETRDEDDYISNFPMTQWQEGGEVECVFPETDATADHVAPEWL</sequence>
<keyword evidence="1" id="KW-0732">Signal</keyword>
<dbReference type="InterPro" id="IPR006311">
    <property type="entry name" value="TAT_signal"/>
</dbReference>
<name>A0A8J8Q6K5_9EURY</name>
<comment type="caution">
    <text evidence="3">The sequence shown here is derived from an EMBL/GenBank/DDBJ whole genome shotgun (WGS) entry which is preliminary data.</text>
</comment>
<gene>
    <name evidence="3" type="ORF">CV102_01965</name>
</gene>